<evidence type="ECO:0000313" key="3">
    <source>
        <dbReference type="Proteomes" id="UP000198157"/>
    </source>
</evidence>
<dbReference type="AlphaFoldDB" id="A0A246HKD0"/>
<dbReference type="OrthoDB" id="6058856at2"/>
<name>A0A246HKD0_STEMA</name>
<organism evidence="2 3">
    <name type="scientific">Stenotrophomonas maltophilia</name>
    <name type="common">Pseudomonas maltophilia</name>
    <name type="synonym">Xanthomonas maltophilia</name>
    <dbReference type="NCBI Taxonomy" id="40324"/>
    <lineage>
        <taxon>Bacteria</taxon>
        <taxon>Pseudomonadati</taxon>
        <taxon>Pseudomonadota</taxon>
        <taxon>Gammaproteobacteria</taxon>
        <taxon>Lysobacterales</taxon>
        <taxon>Lysobacteraceae</taxon>
        <taxon>Stenotrophomonas</taxon>
        <taxon>Stenotrophomonas maltophilia group</taxon>
    </lineage>
</organism>
<sequence length="380" mass="42674">MPMTKLSIEIHGTGIHNRGAELMAIAVAEKVAARYPDAQIIVPPEFGSARDLERYGFICTWEAAGRYGWVRTILNMIRWLPRPYVVNPAQTDVVLDASGFAFSDQWGGAPAKNLYRKMQRFYRRRQLLVLLPQALGPFDETNVALWCKRLFSRASLICARDSQSKHFAAPLAAESALRQYPDFTIGIAPLLPADVELPPSFAAIVPNMRMLDKSHEGELYIRFLRRAADRINDRGGNPIFVIHDAKEDRQVIQLMGEDYKGIRVLTHSDPRVLKGILGRADFVIGSRFHALVSSLSQGVPCIGAGWSHKYPELFADFQCPELLIADLQRLEALDHAIETLTTAQLRTQLSEKISTAATALKARVDVMWQEVFALVDRHTR</sequence>
<dbReference type="PANTHER" id="PTHR36836">
    <property type="entry name" value="COLANIC ACID BIOSYNTHESIS PROTEIN WCAK"/>
    <property type="match status" value="1"/>
</dbReference>
<accession>A0A246HKD0</accession>
<dbReference type="InterPro" id="IPR007345">
    <property type="entry name" value="Polysacch_pyruvyl_Trfase"/>
</dbReference>
<proteinExistence type="predicted"/>
<gene>
    <name evidence="2" type="ORF">CEE60_14045</name>
</gene>
<feature type="domain" description="Polysaccharide pyruvyl transferase" evidence="1">
    <location>
        <begin position="17"/>
        <end position="308"/>
    </location>
</feature>
<dbReference type="EMBL" id="NIVS01000037">
    <property type="protein sequence ID" value="OWQ52041.1"/>
    <property type="molecule type" value="Genomic_DNA"/>
</dbReference>
<evidence type="ECO:0000259" key="1">
    <source>
        <dbReference type="Pfam" id="PF04230"/>
    </source>
</evidence>
<dbReference type="PANTHER" id="PTHR36836:SF1">
    <property type="entry name" value="COLANIC ACID BIOSYNTHESIS PROTEIN WCAK"/>
    <property type="match status" value="1"/>
</dbReference>
<dbReference type="Proteomes" id="UP000198157">
    <property type="component" value="Unassembled WGS sequence"/>
</dbReference>
<protein>
    <recommendedName>
        <fullName evidence="1">Polysaccharide pyruvyl transferase domain-containing protein</fullName>
    </recommendedName>
</protein>
<dbReference type="Pfam" id="PF04230">
    <property type="entry name" value="PS_pyruv_trans"/>
    <property type="match status" value="1"/>
</dbReference>
<evidence type="ECO:0000313" key="2">
    <source>
        <dbReference type="EMBL" id="OWQ52041.1"/>
    </source>
</evidence>
<comment type="caution">
    <text evidence="2">The sequence shown here is derived from an EMBL/GenBank/DDBJ whole genome shotgun (WGS) entry which is preliminary data.</text>
</comment>
<reference evidence="2 3" key="1">
    <citation type="submission" date="2017-06" db="EMBL/GenBank/DDBJ databases">
        <authorList>
            <person name="Kim H.J."/>
            <person name="Triplett B.A."/>
        </authorList>
    </citation>
    <scope>NUCLEOTIDE SEQUENCE [LARGE SCALE GENOMIC DNA]</scope>
    <source>
        <strain evidence="2 3">13146</strain>
    </source>
</reference>